<evidence type="ECO:0000256" key="16">
    <source>
        <dbReference type="ARBA" id="ARBA00051243"/>
    </source>
</evidence>
<organism evidence="21 22">
    <name type="scientific">Cylicocyclus nassatus</name>
    <name type="common">Nematode worm</name>
    <dbReference type="NCBI Taxonomy" id="53992"/>
    <lineage>
        <taxon>Eukaryota</taxon>
        <taxon>Metazoa</taxon>
        <taxon>Ecdysozoa</taxon>
        <taxon>Nematoda</taxon>
        <taxon>Chromadorea</taxon>
        <taxon>Rhabditida</taxon>
        <taxon>Rhabditina</taxon>
        <taxon>Rhabditomorpha</taxon>
        <taxon>Strongyloidea</taxon>
        <taxon>Strongylidae</taxon>
        <taxon>Cylicocyclus</taxon>
    </lineage>
</organism>
<dbReference type="SUPFAM" id="SSF50729">
    <property type="entry name" value="PH domain-like"/>
    <property type="match status" value="1"/>
</dbReference>
<feature type="region of interest" description="Disordered" evidence="18">
    <location>
        <begin position="710"/>
        <end position="748"/>
    </location>
</feature>
<evidence type="ECO:0000256" key="3">
    <source>
        <dbReference type="ARBA" id="ARBA00004413"/>
    </source>
</evidence>
<evidence type="ECO:0000256" key="4">
    <source>
        <dbReference type="ARBA" id="ARBA00004496"/>
    </source>
</evidence>
<evidence type="ECO:0000256" key="18">
    <source>
        <dbReference type="SAM" id="MobiDB-lite"/>
    </source>
</evidence>
<dbReference type="GO" id="GO:0061564">
    <property type="term" value="P:axon development"/>
    <property type="evidence" value="ECO:0007669"/>
    <property type="project" value="UniProtKB-ARBA"/>
</dbReference>
<evidence type="ECO:0000256" key="17">
    <source>
        <dbReference type="PROSITE-ProRule" id="PRU10141"/>
    </source>
</evidence>
<dbReference type="PRINTS" id="PR00109">
    <property type="entry name" value="TYRKINASE"/>
</dbReference>
<dbReference type="GO" id="GO:0042995">
    <property type="term" value="C:cell projection"/>
    <property type="evidence" value="ECO:0007669"/>
    <property type="project" value="UniProtKB-SubCell"/>
</dbReference>
<dbReference type="GO" id="GO:0005925">
    <property type="term" value="C:focal adhesion"/>
    <property type="evidence" value="ECO:0007669"/>
    <property type="project" value="UniProtKB-SubCell"/>
</dbReference>
<feature type="compositionally biased region" description="Polar residues" evidence="18">
    <location>
        <begin position="723"/>
        <end position="748"/>
    </location>
</feature>
<evidence type="ECO:0000256" key="6">
    <source>
        <dbReference type="ARBA" id="ARBA00022475"/>
    </source>
</evidence>
<dbReference type="InterPro" id="IPR014352">
    <property type="entry name" value="FERM/acyl-CoA-bd_prot_sf"/>
</dbReference>
<keyword evidence="13" id="KW-0472">Membrane</keyword>
<evidence type="ECO:0000259" key="19">
    <source>
        <dbReference type="PROSITE" id="PS50011"/>
    </source>
</evidence>
<comment type="catalytic activity">
    <reaction evidence="16">
        <text>L-tyrosyl-[protein] + ATP = O-phospho-L-tyrosyl-[protein] + ADP + H(+)</text>
        <dbReference type="Rhea" id="RHEA:10596"/>
        <dbReference type="Rhea" id="RHEA-COMP:10136"/>
        <dbReference type="Rhea" id="RHEA-COMP:20101"/>
        <dbReference type="ChEBI" id="CHEBI:15378"/>
        <dbReference type="ChEBI" id="CHEBI:30616"/>
        <dbReference type="ChEBI" id="CHEBI:46858"/>
        <dbReference type="ChEBI" id="CHEBI:61978"/>
        <dbReference type="ChEBI" id="CHEBI:456216"/>
        <dbReference type="EC" id="2.7.10.1"/>
    </reaction>
</comment>
<keyword evidence="10" id="KW-0418">Kinase</keyword>
<keyword evidence="15" id="KW-0966">Cell projection</keyword>
<dbReference type="Pfam" id="PF18038">
    <property type="entry name" value="FERM_N_2"/>
    <property type="match status" value="1"/>
</dbReference>
<dbReference type="InterPro" id="IPR017441">
    <property type="entry name" value="Protein_kinase_ATP_BS"/>
</dbReference>
<dbReference type="EMBL" id="CATQJL010000112">
    <property type="protein sequence ID" value="CAJ0594260.1"/>
    <property type="molecule type" value="Genomic_DNA"/>
</dbReference>
<dbReference type="GO" id="GO:0007172">
    <property type="term" value="P:signal complex assembly"/>
    <property type="evidence" value="ECO:0007669"/>
    <property type="project" value="InterPro"/>
</dbReference>
<dbReference type="Gene3D" id="2.30.29.30">
    <property type="entry name" value="Pleckstrin-homology domain (PH domain)/Phosphotyrosine-binding domain (PTB)"/>
    <property type="match status" value="1"/>
</dbReference>
<dbReference type="Proteomes" id="UP001176961">
    <property type="component" value="Unassembled WGS sequence"/>
</dbReference>
<dbReference type="InterPro" id="IPR000719">
    <property type="entry name" value="Prot_kinase_dom"/>
</dbReference>
<dbReference type="Pfam" id="PF03623">
    <property type="entry name" value="Focal_AT"/>
    <property type="match status" value="1"/>
</dbReference>
<dbReference type="Gene3D" id="1.10.510.10">
    <property type="entry name" value="Transferase(Phosphotransferase) domain 1"/>
    <property type="match status" value="1"/>
</dbReference>
<feature type="binding site" evidence="17">
    <location>
        <position position="403"/>
    </location>
    <ligand>
        <name>ATP</name>
        <dbReference type="ChEBI" id="CHEBI:30616"/>
    </ligand>
</feature>
<feature type="domain" description="FERM" evidence="20">
    <location>
        <begin position="3"/>
        <end position="329"/>
    </location>
</feature>
<dbReference type="InterPro" id="IPR020635">
    <property type="entry name" value="Tyr_kinase_cat_dom"/>
</dbReference>
<dbReference type="InterPro" id="IPR019749">
    <property type="entry name" value="Band_41_domain"/>
</dbReference>
<dbReference type="InterPro" id="IPR050198">
    <property type="entry name" value="Non-receptor_tyrosine_kinases"/>
</dbReference>
<dbReference type="PANTHER" id="PTHR24418">
    <property type="entry name" value="TYROSINE-PROTEIN KINASE"/>
    <property type="match status" value="1"/>
</dbReference>
<dbReference type="GO" id="GO:0048680">
    <property type="term" value="P:positive regulation of axon regeneration"/>
    <property type="evidence" value="ECO:0007669"/>
    <property type="project" value="UniProtKB-ARBA"/>
</dbReference>
<comment type="subcellular location">
    <subcellularLocation>
        <location evidence="1">Cell junction</location>
        <location evidence="1">Focal adhesion</location>
    </subcellularLocation>
    <subcellularLocation>
        <location evidence="3">Cell membrane</location>
        <topology evidence="3">Peripheral membrane protein</topology>
        <orientation evidence="3">Cytoplasmic side</orientation>
    </subcellularLocation>
    <subcellularLocation>
        <location evidence="2">Cell projection</location>
    </subcellularLocation>
    <subcellularLocation>
        <location evidence="4">Cytoplasm</location>
    </subcellularLocation>
</comment>
<dbReference type="EC" id="2.7.10.1" evidence="5"/>
<dbReference type="GO" id="GO:0005524">
    <property type="term" value="F:ATP binding"/>
    <property type="evidence" value="ECO:0007669"/>
    <property type="project" value="UniProtKB-UniRule"/>
</dbReference>
<dbReference type="AlphaFoldDB" id="A0AA36LZM1"/>
<dbReference type="InterPro" id="IPR000299">
    <property type="entry name" value="FERM_domain"/>
</dbReference>
<dbReference type="InterPro" id="IPR011993">
    <property type="entry name" value="PH-like_dom_sf"/>
</dbReference>
<evidence type="ECO:0000256" key="9">
    <source>
        <dbReference type="ARBA" id="ARBA00022741"/>
    </source>
</evidence>
<evidence type="ECO:0000259" key="20">
    <source>
        <dbReference type="PROSITE" id="PS50057"/>
    </source>
</evidence>
<evidence type="ECO:0000256" key="12">
    <source>
        <dbReference type="ARBA" id="ARBA00022949"/>
    </source>
</evidence>
<evidence type="ECO:0000256" key="13">
    <source>
        <dbReference type="ARBA" id="ARBA00023136"/>
    </source>
</evidence>
<dbReference type="Gene3D" id="1.20.80.10">
    <property type="match status" value="1"/>
</dbReference>
<evidence type="ECO:0000313" key="21">
    <source>
        <dbReference type="EMBL" id="CAJ0594260.1"/>
    </source>
</evidence>
<keyword evidence="12" id="KW-0965">Cell junction</keyword>
<dbReference type="PROSITE" id="PS00107">
    <property type="entry name" value="PROTEIN_KINASE_ATP"/>
    <property type="match status" value="1"/>
</dbReference>
<keyword evidence="22" id="KW-1185">Reference proteome</keyword>
<dbReference type="InterPro" id="IPR041390">
    <property type="entry name" value="FADK_N"/>
</dbReference>
<dbReference type="SUPFAM" id="SSF68993">
    <property type="entry name" value="FAT domain of focal adhesion kinase"/>
    <property type="match status" value="1"/>
</dbReference>
<sequence>MDSIARVFTVGNGCKAVRYDDETTVERVLQVVLQGIGIATVAHAHFALRLISGTSPSNSGDYVWLHPSLLVSNLRVVYARFLPSTSISQELRFELRLRFIPQSAYELLLTESNAFFYLNEQVFEDFLSHVAWKVSQEAALELAALKVCRDCIEKQARSCLDHRIDIDAIDLEAAMQAFIPKTVLCTGTTKPSTLKRQFVQLLKKFAPLPATESVLRSLSILIDIVKFDVEVFKASMGVGWASPVDLLVGPEVGLSYRINERCEITRLAELRSILEITIKRMEQSTDKAIVQLKISGNAQPMLITVATQDIAESLAHLIDGYQMMYNQGSSVYRMKGLERCESVDLRTSTSHRPHSTNSAVNHDLRIRREHVTLKELIGGGQFGNVYRGTFADPGGPSMTVAVKVCKMENEPTDTQLILQESHLMKNLQHENIISLIGVCMDAPMWLVMELAPLGELRQYLQSNRASLSLTSLFLYSLQVARAISYLHEKSFVHRDIAARNVLVSTPKCVKLTDFGLSRALDYDAIYTASRGKLPIKWLAPESINYREFSMASDIWMYGMLPVFKTEIRLSVVYVGVCVWEILSWGAKPWQGVPNADVITKVEAGTRLACPDACPKVLYHYLEFTVWSLQPAKRPTAKEIVSIMESIHEQLKKHTPPEEVHLARPTQNVPVLLTNITALPNLTLWRTLEQQKRQGEEDDKWLDEQEDLTAYDPTEEVERAHNGFASTSGTTPNGSINGRQSNGRQSPSLTSVCRAVTAVTEAVDRLCNTFNVNMKHDDFVSSIRDITSKLREMFAESTDVLGQMPEEKRKEVEMSEALIGNDMRQMGKVVQQVVESTNNPSYHVYRREVVRIAKELSVNCTNFLALFENRNKTKLPDFRAVLSDC</sequence>
<dbReference type="InterPro" id="IPR036137">
    <property type="entry name" value="Focal_adhe_kin_target_dom_sf"/>
</dbReference>
<dbReference type="PROSITE" id="PS00109">
    <property type="entry name" value="PROTEIN_KINASE_TYR"/>
    <property type="match status" value="1"/>
</dbReference>
<dbReference type="Pfam" id="PF07714">
    <property type="entry name" value="PK_Tyr_Ser-Thr"/>
    <property type="match status" value="2"/>
</dbReference>
<comment type="caution">
    <text evidence="21">The sequence shown here is derived from an EMBL/GenBank/DDBJ whole genome shotgun (WGS) entry which is preliminary data.</text>
</comment>
<dbReference type="InterPro" id="IPR041784">
    <property type="entry name" value="FAK1/PYK2_FERM_C"/>
</dbReference>
<dbReference type="PROSITE" id="PS50011">
    <property type="entry name" value="PROTEIN_KINASE_DOM"/>
    <property type="match status" value="1"/>
</dbReference>
<keyword evidence="6" id="KW-1003">Cell membrane</keyword>
<evidence type="ECO:0000256" key="10">
    <source>
        <dbReference type="ARBA" id="ARBA00022777"/>
    </source>
</evidence>
<name>A0AA36LZM1_CYLNA</name>
<dbReference type="InterPro" id="IPR029071">
    <property type="entry name" value="Ubiquitin-like_domsf"/>
</dbReference>
<dbReference type="FunFam" id="1.10.510.10:FF:001512">
    <property type="entry name" value="Receptor tyrosine-protein kinase erbB-2"/>
    <property type="match status" value="1"/>
</dbReference>
<dbReference type="GO" id="GO:0004714">
    <property type="term" value="F:transmembrane receptor protein tyrosine kinase activity"/>
    <property type="evidence" value="ECO:0007669"/>
    <property type="project" value="UniProtKB-EC"/>
</dbReference>
<evidence type="ECO:0000256" key="14">
    <source>
        <dbReference type="ARBA" id="ARBA00023137"/>
    </source>
</evidence>
<evidence type="ECO:0000256" key="7">
    <source>
        <dbReference type="ARBA" id="ARBA00022490"/>
    </source>
</evidence>
<dbReference type="InterPro" id="IPR001245">
    <property type="entry name" value="Ser-Thr/Tyr_kinase_cat_dom"/>
</dbReference>
<dbReference type="SUPFAM" id="SSF56112">
    <property type="entry name" value="Protein kinase-like (PK-like)"/>
    <property type="match status" value="1"/>
</dbReference>
<keyword evidence="14" id="KW-0829">Tyrosine-protein kinase</keyword>
<dbReference type="InterPro" id="IPR011009">
    <property type="entry name" value="Kinase-like_dom_sf"/>
</dbReference>
<feature type="domain" description="Protein kinase" evidence="19">
    <location>
        <begin position="371"/>
        <end position="650"/>
    </location>
</feature>
<dbReference type="InterPro" id="IPR035963">
    <property type="entry name" value="FERM_2"/>
</dbReference>
<evidence type="ECO:0000256" key="8">
    <source>
        <dbReference type="ARBA" id="ARBA00022679"/>
    </source>
</evidence>
<dbReference type="PROSITE" id="PS50057">
    <property type="entry name" value="FERM_3"/>
    <property type="match status" value="1"/>
</dbReference>
<accession>A0AA36LZM1</accession>
<dbReference type="Gene3D" id="3.30.200.20">
    <property type="entry name" value="Phosphorylase Kinase, domain 1"/>
    <property type="match status" value="1"/>
</dbReference>
<evidence type="ECO:0000256" key="1">
    <source>
        <dbReference type="ARBA" id="ARBA00004246"/>
    </source>
</evidence>
<dbReference type="GO" id="GO:0005737">
    <property type="term" value="C:cytoplasm"/>
    <property type="evidence" value="ECO:0007669"/>
    <property type="project" value="UniProtKB-SubCell"/>
</dbReference>
<dbReference type="Gene3D" id="1.20.120.330">
    <property type="entry name" value="Nucleotidyltransferases domain 2"/>
    <property type="match status" value="1"/>
</dbReference>
<evidence type="ECO:0000256" key="2">
    <source>
        <dbReference type="ARBA" id="ARBA00004316"/>
    </source>
</evidence>
<dbReference type="InterPro" id="IPR008266">
    <property type="entry name" value="Tyr_kinase_AS"/>
</dbReference>
<dbReference type="CDD" id="cd13190">
    <property type="entry name" value="FERM_C_FAK1"/>
    <property type="match status" value="1"/>
</dbReference>
<dbReference type="Pfam" id="PF21477">
    <property type="entry name" value="FERM_C_FAK1"/>
    <property type="match status" value="1"/>
</dbReference>
<evidence type="ECO:0000256" key="5">
    <source>
        <dbReference type="ARBA" id="ARBA00011902"/>
    </source>
</evidence>
<dbReference type="Gene3D" id="3.10.20.90">
    <property type="entry name" value="Phosphatidylinositol 3-kinase Catalytic Subunit, Chain A, domain 1"/>
    <property type="match status" value="1"/>
</dbReference>
<keyword evidence="7" id="KW-0963">Cytoplasm</keyword>
<proteinExistence type="predicted"/>
<dbReference type="GO" id="GO:0005886">
    <property type="term" value="C:plasma membrane"/>
    <property type="evidence" value="ECO:0007669"/>
    <property type="project" value="UniProtKB-SubCell"/>
</dbReference>
<dbReference type="InterPro" id="IPR005189">
    <property type="entry name" value="Focal_adhesion_kin_target_dom"/>
</dbReference>
<evidence type="ECO:0000256" key="11">
    <source>
        <dbReference type="ARBA" id="ARBA00022840"/>
    </source>
</evidence>
<reference evidence="21" key="1">
    <citation type="submission" date="2023-07" db="EMBL/GenBank/DDBJ databases">
        <authorList>
            <consortium name="CYATHOMIX"/>
        </authorList>
    </citation>
    <scope>NUCLEOTIDE SEQUENCE</scope>
    <source>
        <strain evidence="21">N/A</strain>
    </source>
</reference>
<dbReference type="SMART" id="SM00295">
    <property type="entry name" value="B41"/>
    <property type="match status" value="1"/>
</dbReference>
<evidence type="ECO:0000313" key="22">
    <source>
        <dbReference type="Proteomes" id="UP001176961"/>
    </source>
</evidence>
<evidence type="ECO:0000256" key="15">
    <source>
        <dbReference type="ARBA" id="ARBA00023273"/>
    </source>
</evidence>
<gene>
    <name evidence="21" type="ORF">CYNAS_LOCUS6243</name>
</gene>
<dbReference type="SUPFAM" id="SSF54236">
    <property type="entry name" value="Ubiquitin-like"/>
    <property type="match status" value="1"/>
</dbReference>
<dbReference type="InterPro" id="IPR049385">
    <property type="entry name" value="FAK1-like_FERM_C"/>
</dbReference>
<dbReference type="SUPFAM" id="SSF47031">
    <property type="entry name" value="Second domain of FERM"/>
    <property type="match status" value="1"/>
</dbReference>
<keyword evidence="8" id="KW-0808">Transferase</keyword>
<dbReference type="SMART" id="SM00219">
    <property type="entry name" value="TyrKc"/>
    <property type="match status" value="1"/>
</dbReference>
<keyword evidence="9 17" id="KW-0547">Nucleotide-binding</keyword>
<keyword evidence="11 17" id="KW-0067">ATP-binding</keyword>
<protein>
    <recommendedName>
        <fullName evidence="5">receptor protein-tyrosine kinase</fullName>
        <ecNumber evidence="5">2.7.10.1</ecNumber>
    </recommendedName>
</protein>